<evidence type="ECO:0000256" key="1">
    <source>
        <dbReference type="ARBA" id="ARBA00005254"/>
    </source>
</evidence>
<dbReference type="PANTHER" id="PTHR43459:SF1">
    <property type="entry name" value="EG:BACN32G11.4 PROTEIN"/>
    <property type="match status" value="1"/>
</dbReference>
<keyword evidence="3" id="KW-1185">Reference proteome</keyword>
<dbReference type="AlphaFoldDB" id="A0A399JE21"/>
<dbReference type="Gene3D" id="3.90.226.10">
    <property type="entry name" value="2-enoyl-CoA Hydratase, Chain A, domain 1"/>
    <property type="match status" value="1"/>
</dbReference>
<dbReference type="CDD" id="cd06558">
    <property type="entry name" value="crotonase-like"/>
    <property type="match status" value="1"/>
</dbReference>
<sequence>MIRTEVSGAVLEVILDAPAKLNSIDEQGLKDLAQALANARPAAERGEIRALLLRGEGKAFCAGRDIAGVDPATDDVPGYLDGLTAPAMEALHSFPAPSFAAVQGACLGVGLGLALACDVVYVGERAKLGSPFANLGAALDSGGHWLLTQRLGTHRALDLIYTGELMGGAEAVASGLFSRVVPDDELLAFARERAERVADGATGALLASKELVFEVRDGLGFDASLAAETRVQESLRTTEHYVEGFAAFREKRRPVFKH</sequence>
<organism evidence="2 3">
    <name type="scientific">Galactobacter valiniphilus</name>
    <dbReference type="NCBI Taxonomy" id="2676122"/>
    <lineage>
        <taxon>Bacteria</taxon>
        <taxon>Bacillati</taxon>
        <taxon>Actinomycetota</taxon>
        <taxon>Actinomycetes</taxon>
        <taxon>Micrococcales</taxon>
        <taxon>Micrococcaceae</taxon>
        <taxon>Galactobacter</taxon>
    </lineage>
</organism>
<evidence type="ECO:0000313" key="2">
    <source>
        <dbReference type="EMBL" id="RII43833.1"/>
    </source>
</evidence>
<dbReference type="Proteomes" id="UP000265419">
    <property type="component" value="Unassembled WGS sequence"/>
</dbReference>
<dbReference type="Pfam" id="PF00378">
    <property type="entry name" value="ECH_1"/>
    <property type="match status" value="1"/>
</dbReference>
<protein>
    <submittedName>
        <fullName evidence="2">Enoyl-CoA hydratase/isomerase family protein</fullName>
    </submittedName>
</protein>
<evidence type="ECO:0000313" key="3">
    <source>
        <dbReference type="Proteomes" id="UP000265419"/>
    </source>
</evidence>
<comment type="caution">
    <text evidence="2">The sequence shown here is derived from an EMBL/GenBank/DDBJ whole genome shotgun (WGS) entry which is preliminary data.</text>
</comment>
<accession>A0A399JE21</accession>
<name>A0A399JE21_9MICC</name>
<dbReference type="RefSeq" id="WP_119423258.1">
    <property type="nucleotide sequence ID" value="NZ_QQXK01000001.1"/>
</dbReference>
<gene>
    <name evidence="2" type="ORF">DWB68_00310</name>
</gene>
<dbReference type="EMBL" id="QQXK01000001">
    <property type="protein sequence ID" value="RII43833.1"/>
    <property type="molecule type" value="Genomic_DNA"/>
</dbReference>
<proteinExistence type="inferred from homology"/>
<comment type="similarity">
    <text evidence="1">Belongs to the enoyl-CoA hydratase/isomerase family.</text>
</comment>
<dbReference type="InterPro" id="IPR001753">
    <property type="entry name" value="Enoyl-CoA_hydra/iso"/>
</dbReference>
<keyword evidence="2" id="KW-0413">Isomerase</keyword>
<dbReference type="SUPFAM" id="SSF52096">
    <property type="entry name" value="ClpP/crotonase"/>
    <property type="match status" value="1"/>
</dbReference>
<dbReference type="PANTHER" id="PTHR43459">
    <property type="entry name" value="ENOYL-COA HYDRATASE"/>
    <property type="match status" value="1"/>
</dbReference>
<dbReference type="Gene3D" id="1.10.12.10">
    <property type="entry name" value="Lyase 2-enoyl-coa Hydratase, Chain A, domain 2"/>
    <property type="match status" value="1"/>
</dbReference>
<dbReference type="GO" id="GO:0016853">
    <property type="term" value="F:isomerase activity"/>
    <property type="evidence" value="ECO:0007669"/>
    <property type="project" value="UniProtKB-KW"/>
</dbReference>
<dbReference type="InterPro" id="IPR014748">
    <property type="entry name" value="Enoyl-CoA_hydra_C"/>
</dbReference>
<reference evidence="2 3" key="1">
    <citation type="submission" date="2018-07" db="EMBL/GenBank/DDBJ databases">
        <title>Arthrobacter sp. nov., isolated from raw cow's milk with high bacterial count.</title>
        <authorList>
            <person name="Hahne J."/>
            <person name="Isele D."/>
            <person name="Lipski A."/>
        </authorList>
    </citation>
    <scope>NUCLEOTIDE SEQUENCE [LARGE SCALE GENOMIC DNA]</scope>
    <source>
        <strain evidence="2 3">JZ R-35</strain>
    </source>
</reference>
<dbReference type="InterPro" id="IPR029045">
    <property type="entry name" value="ClpP/crotonase-like_dom_sf"/>
</dbReference>